<reference evidence="2" key="1">
    <citation type="journal article" date="2012" name="Nature">
        <title>The oyster genome reveals stress adaptation and complexity of shell formation.</title>
        <authorList>
            <person name="Zhang G."/>
            <person name="Fang X."/>
            <person name="Guo X."/>
            <person name="Li L."/>
            <person name="Luo R."/>
            <person name="Xu F."/>
            <person name="Yang P."/>
            <person name="Zhang L."/>
            <person name="Wang X."/>
            <person name="Qi H."/>
            <person name="Xiong Z."/>
            <person name="Que H."/>
            <person name="Xie Y."/>
            <person name="Holland P.W."/>
            <person name="Paps J."/>
            <person name="Zhu Y."/>
            <person name="Wu F."/>
            <person name="Chen Y."/>
            <person name="Wang J."/>
            <person name="Peng C."/>
            <person name="Meng J."/>
            <person name="Yang L."/>
            <person name="Liu J."/>
            <person name="Wen B."/>
            <person name="Zhang N."/>
            <person name="Huang Z."/>
            <person name="Zhu Q."/>
            <person name="Feng Y."/>
            <person name="Mount A."/>
            <person name="Hedgecock D."/>
            <person name="Xu Z."/>
            <person name="Liu Y."/>
            <person name="Domazet-Loso T."/>
            <person name="Du Y."/>
            <person name="Sun X."/>
            <person name="Zhang S."/>
            <person name="Liu B."/>
            <person name="Cheng P."/>
            <person name="Jiang X."/>
            <person name="Li J."/>
            <person name="Fan D."/>
            <person name="Wang W."/>
            <person name="Fu W."/>
            <person name="Wang T."/>
            <person name="Wang B."/>
            <person name="Zhang J."/>
            <person name="Peng Z."/>
            <person name="Li Y."/>
            <person name="Li N."/>
            <person name="Wang J."/>
            <person name="Chen M."/>
            <person name="He Y."/>
            <person name="Tan F."/>
            <person name="Song X."/>
            <person name="Zheng Q."/>
            <person name="Huang R."/>
            <person name="Yang H."/>
            <person name="Du X."/>
            <person name="Chen L."/>
            <person name="Yang M."/>
            <person name="Gaffney P.M."/>
            <person name="Wang S."/>
            <person name="Luo L."/>
            <person name="She Z."/>
            <person name="Ming Y."/>
            <person name="Huang W."/>
            <person name="Zhang S."/>
            <person name="Huang B."/>
            <person name="Zhang Y."/>
            <person name="Qu T."/>
            <person name="Ni P."/>
            <person name="Miao G."/>
            <person name="Wang J."/>
            <person name="Wang Q."/>
            <person name="Steinberg C.E."/>
            <person name="Wang H."/>
            <person name="Li N."/>
            <person name="Qian L."/>
            <person name="Zhang G."/>
            <person name="Li Y."/>
            <person name="Yang H."/>
            <person name="Liu X."/>
            <person name="Wang J."/>
            <person name="Yin Y."/>
            <person name="Wang J."/>
        </authorList>
    </citation>
    <scope>NUCLEOTIDE SEQUENCE [LARGE SCALE GENOMIC DNA]</scope>
    <source>
        <strain evidence="2">05x7-T-G4-1.051#20</strain>
    </source>
</reference>
<protein>
    <submittedName>
        <fullName evidence="2">Uncharacterized protein</fullName>
    </submittedName>
</protein>
<accession>K1RJT7</accession>
<feature type="compositionally biased region" description="Basic residues" evidence="1">
    <location>
        <begin position="12"/>
        <end position="23"/>
    </location>
</feature>
<sequence>MTSEQDGDTPKKVHRVTNYRRKLKLEQPEKYEEYLKKQKERCKKGRDNLSKQLSKKKPSREALQKNNTSFNSRESGKLNTWKKDF</sequence>
<dbReference type="AlphaFoldDB" id="K1RJT7"/>
<evidence type="ECO:0000256" key="1">
    <source>
        <dbReference type="SAM" id="MobiDB-lite"/>
    </source>
</evidence>
<dbReference type="HOGENOM" id="CLU_2514872_0_0_1"/>
<feature type="region of interest" description="Disordered" evidence="1">
    <location>
        <begin position="1"/>
        <end position="24"/>
    </location>
</feature>
<feature type="compositionally biased region" description="Polar residues" evidence="1">
    <location>
        <begin position="64"/>
        <end position="73"/>
    </location>
</feature>
<proteinExistence type="predicted"/>
<evidence type="ECO:0000313" key="2">
    <source>
        <dbReference type="EMBL" id="EKC41885.1"/>
    </source>
</evidence>
<gene>
    <name evidence="2" type="ORF">CGI_10005682</name>
</gene>
<dbReference type="InParanoid" id="K1RJT7"/>
<name>K1RJT7_MAGGI</name>
<organism evidence="2">
    <name type="scientific">Magallana gigas</name>
    <name type="common">Pacific oyster</name>
    <name type="synonym">Crassostrea gigas</name>
    <dbReference type="NCBI Taxonomy" id="29159"/>
    <lineage>
        <taxon>Eukaryota</taxon>
        <taxon>Metazoa</taxon>
        <taxon>Spiralia</taxon>
        <taxon>Lophotrochozoa</taxon>
        <taxon>Mollusca</taxon>
        <taxon>Bivalvia</taxon>
        <taxon>Autobranchia</taxon>
        <taxon>Pteriomorphia</taxon>
        <taxon>Ostreida</taxon>
        <taxon>Ostreoidea</taxon>
        <taxon>Ostreidae</taxon>
        <taxon>Magallana</taxon>
    </lineage>
</organism>
<dbReference type="EMBL" id="JH818207">
    <property type="protein sequence ID" value="EKC41885.1"/>
    <property type="molecule type" value="Genomic_DNA"/>
</dbReference>
<feature type="region of interest" description="Disordered" evidence="1">
    <location>
        <begin position="38"/>
        <end position="85"/>
    </location>
</feature>